<keyword evidence="3 6" id="KW-0812">Transmembrane</keyword>
<evidence type="ECO:0000256" key="3">
    <source>
        <dbReference type="ARBA" id="ARBA00022692"/>
    </source>
</evidence>
<accession>A0A7K3WMP1</accession>
<evidence type="ECO:0000256" key="5">
    <source>
        <dbReference type="ARBA" id="ARBA00023136"/>
    </source>
</evidence>
<dbReference type="InterPro" id="IPR012506">
    <property type="entry name" value="TMEM86B-like"/>
</dbReference>
<proteinExistence type="inferred from homology"/>
<evidence type="ECO:0000256" key="4">
    <source>
        <dbReference type="ARBA" id="ARBA00022989"/>
    </source>
</evidence>
<reference evidence="7 8" key="1">
    <citation type="submission" date="2020-02" db="EMBL/GenBank/DDBJ databases">
        <title>Out from the shadows clarifying the taxonomy of the family Cryomorphaceae and related taxa by utilizing the GTDB taxonomic framework.</title>
        <authorList>
            <person name="Bowman J.P."/>
        </authorList>
    </citation>
    <scope>NUCLEOTIDE SEQUENCE [LARGE SCALE GENOMIC DNA]</scope>
    <source>
        <strain evidence="7 8">QSSC 1-22</strain>
    </source>
</reference>
<evidence type="ECO:0000313" key="7">
    <source>
        <dbReference type="EMBL" id="NEN22917.1"/>
    </source>
</evidence>
<keyword evidence="4 6" id="KW-1133">Transmembrane helix</keyword>
<dbReference type="Proteomes" id="UP000486602">
    <property type="component" value="Unassembled WGS sequence"/>
</dbReference>
<keyword evidence="8" id="KW-1185">Reference proteome</keyword>
<name>A0A7K3WMP1_9FLAO</name>
<feature type="transmembrane region" description="Helical" evidence="6">
    <location>
        <begin position="203"/>
        <end position="221"/>
    </location>
</feature>
<feature type="transmembrane region" description="Helical" evidence="6">
    <location>
        <begin position="141"/>
        <end position="160"/>
    </location>
</feature>
<dbReference type="AlphaFoldDB" id="A0A7K3WMP1"/>
<dbReference type="GO" id="GO:0016787">
    <property type="term" value="F:hydrolase activity"/>
    <property type="evidence" value="ECO:0007669"/>
    <property type="project" value="TreeGrafter"/>
</dbReference>
<dbReference type="EMBL" id="JAAGVY010000006">
    <property type="protein sequence ID" value="NEN22917.1"/>
    <property type="molecule type" value="Genomic_DNA"/>
</dbReference>
<comment type="subcellular location">
    <subcellularLocation>
        <location evidence="1">Membrane</location>
        <topology evidence="1">Multi-pass membrane protein</topology>
    </subcellularLocation>
</comment>
<comment type="similarity">
    <text evidence="2">Belongs to the TMEM86 family.</text>
</comment>
<sequence length="231" mass="26164">MKRIFILIYAVILSVHLYAGSSGYTEIEMCSKPALLVSLILFFLFATKNKKVGKFRNLILLGLLFSLGGDVFLMFQYLHNGYFIAGLVSFLIGHVFYLWAFTITYLNNHEIPLIKRQGWVMVLVLGYGIMFFREIKEHVGSLIGPVILYTAALTLMLLMAVNRHGRVGRNSFWLIVVGAALFVASDSFLAWNKFVHQLPNNHVLIMATYGLAQLLIMLGAVRQVEQVHLHK</sequence>
<feature type="transmembrane region" description="Helical" evidence="6">
    <location>
        <begin position="58"/>
        <end position="77"/>
    </location>
</feature>
<feature type="transmembrane region" description="Helical" evidence="6">
    <location>
        <begin position="83"/>
        <end position="106"/>
    </location>
</feature>
<organism evidence="7 8">
    <name type="scientific">Cryomorpha ignava</name>
    <dbReference type="NCBI Taxonomy" id="101383"/>
    <lineage>
        <taxon>Bacteria</taxon>
        <taxon>Pseudomonadati</taxon>
        <taxon>Bacteroidota</taxon>
        <taxon>Flavobacteriia</taxon>
        <taxon>Flavobacteriales</taxon>
        <taxon>Cryomorphaceae</taxon>
        <taxon>Cryomorpha</taxon>
    </lineage>
</organism>
<evidence type="ECO:0000256" key="6">
    <source>
        <dbReference type="SAM" id="Phobius"/>
    </source>
</evidence>
<feature type="transmembrane region" description="Helical" evidence="6">
    <location>
        <begin position="118"/>
        <end position="135"/>
    </location>
</feature>
<evidence type="ECO:0000256" key="2">
    <source>
        <dbReference type="ARBA" id="ARBA00007375"/>
    </source>
</evidence>
<dbReference type="GO" id="GO:0016020">
    <property type="term" value="C:membrane"/>
    <property type="evidence" value="ECO:0007669"/>
    <property type="project" value="UniProtKB-SubCell"/>
</dbReference>
<gene>
    <name evidence="7" type="ORF">G3O08_05320</name>
</gene>
<feature type="transmembrane region" description="Helical" evidence="6">
    <location>
        <begin position="29"/>
        <end position="46"/>
    </location>
</feature>
<evidence type="ECO:0000256" key="1">
    <source>
        <dbReference type="ARBA" id="ARBA00004141"/>
    </source>
</evidence>
<evidence type="ECO:0000313" key="8">
    <source>
        <dbReference type="Proteomes" id="UP000486602"/>
    </source>
</evidence>
<protein>
    <submittedName>
        <fullName evidence="7">Lysoplasmalogenase</fullName>
    </submittedName>
</protein>
<dbReference type="RefSeq" id="WP_163283640.1">
    <property type="nucleotide sequence ID" value="NZ_JAAGVY010000006.1"/>
</dbReference>
<dbReference type="PANTHER" id="PTHR31885:SF6">
    <property type="entry name" value="GH04784P"/>
    <property type="match status" value="1"/>
</dbReference>
<dbReference type="Pfam" id="PF07947">
    <property type="entry name" value="YhhN"/>
    <property type="match status" value="1"/>
</dbReference>
<keyword evidence="5 6" id="KW-0472">Membrane</keyword>
<feature type="transmembrane region" description="Helical" evidence="6">
    <location>
        <begin position="172"/>
        <end position="191"/>
    </location>
</feature>
<dbReference type="PANTHER" id="PTHR31885">
    <property type="entry name" value="GH04784P"/>
    <property type="match status" value="1"/>
</dbReference>
<comment type="caution">
    <text evidence="7">The sequence shown here is derived from an EMBL/GenBank/DDBJ whole genome shotgun (WGS) entry which is preliminary data.</text>
</comment>